<proteinExistence type="predicted"/>
<evidence type="ECO:0000256" key="1">
    <source>
        <dbReference type="ARBA" id="ARBA00000085"/>
    </source>
</evidence>
<evidence type="ECO:0000256" key="5">
    <source>
        <dbReference type="ARBA" id="ARBA00022679"/>
    </source>
</evidence>
<dbReference type="SMART" id="SM00387">
    <property type="entry name" value="HATPase_c"/>
    <property type="match status" value="1"/>
</dbReference>
<evidence type="ECO:0000256" key="4">
    <source>
        <dbReference type="ARBA" id="ARBA00022553"/>
    </source>
</evidence>
<dbReference type="SUPFAM" id="SSF47384">
    <property type="entry name" value="Homodimeric domain of signal transducing histidine kinase"/>
    <property type="match status" value="1"/>
</dbReference>
<dbReference type="SMART" id="SM00388">
    <property type="entry name" value="HisKA"/>
    <property type="match status" value="1"/>
</dbReference>
<dbReference type="InterPro" id="IPR004358">
    <property type="entry name" value="Sig_transdc_His_kin-like_C"/>
</dbReference>
<dbReference type="EC" id="2.7.13.3" evidence="3"/>
<dbReference type="FunFam" id="1.10.287.130:FF:000001">
    <property type="entry name" value="Two-component sensor histidine kinase"/>
    <property type="match status" value="1"/>
</dbReference>
<dbReference type="SUPFAM" id="SSF55874">
    <property type="entry name" value="ATPase domain of HSP90 chaperone/DNA topoisomerase II/histidine kinase"/>
    <property type="match status" value="1"/>
</dbReference>
<evidence type="ECO:0000256" key="6">
    <source>
        <dbReference type="ARBA" id="ARBA00022692"/>
    </source>
</evidence>
<dbReference type="OrthoDB" id="9786919at2"/>
<evidence type="ECO:0000256" key="10">
    <source>
        <dbReference type="ARBA" id="ARBA00023136"/>
    </source>
</evidence>
<keyword evidence="8 12" id="KW-1133">Transmembrane helix</keyword>
<dbReference type="GO" id="GO:0005886">
    <property type="term" value="C:plasma membrane"/>
    <property type="evidence" value="ECO:0007669"/>
    <property type="project" value="UniProtKB-SubCell"/>
</dbReference>
<feature type="compositionally biased region" description="Low complexity" evidence="11">
    <location>
        <begin position="521"/>
        <end position="545"/>
    </location>
</feature>
<evidence type="ECO:0000313" key="13">
    <source>
        <dbReference type="EMBL" id="QEV38395.1"/>
    </source>
</evidence>
<dbReference type="PROSITE" id="PS50109">
    <property type="entry name" value="HIS_KIN"/>
    <property type="match status" value="1"/>
</dbReference>
<dbReference type="InterPro" id="IPR005467">
    <property type="entry name" value="His_kinase_dom"/>
</dbReference>
<keyword evidence="10 12" id="KW-0472">Membrane</keyword>
<comment type="subcellular location">
    <subcellularLocation>
        <location evidence="2">Cell membrane</location>
    </subcellularLocation>
</comment>
<keyword evidence="5" id="KW-0808">Transferase</keyword>
<dbReference type="PRINTS" id="PR00344">
    <property type="entry name" value="BCTRLSENSOR"/>
</dbReference>
<dbReference type="CDD" id="cd06225">
    <property type="entry name" value="HAMP"/>
    <property type="match status" value="1"/>
</dbReference>
<dbReference type="EMBL" id="CP023747">
    <property type="protein sequence ID" value="QEV38395.1"/>
    <property type="molecule type" value="Genomic_DNA"/>
</dbReference>
<dbReference type="InterPro" id="IPR003661">
    <property type="entry name" value="HisK_dim/P_dom"/>
</dbReference>
<organism evidence="13 14">
    <name type="scientific">Streptomyces nodosus</name>
    <dbReference type="NCBI Taxonomy" id="40318"/>
    <lineage>
        <taxon>Bacteria</taxon>
        <taxon>Bacillati</taxon>
        <taxon>Actinomycetota</taxon>
        <taxon>Actinomycetes</taxon>
        <taxon>Kitasatosporales</taxon>
        <taxon>Streptomycetaceae</taxon>
        <taxon>Streptomyces</taxon>
    </lineage>
</organism>
<name>A0A5P2VZ08_9ACTN</name>
<dbReference type="Gene3D" id="6.10.340.10">
    <property type="match status" value="1"/>
</dbReference>
<dbReference type="CDD" id="cd00082">
    <property type="entry name" value="HisKA"/>
    <property type="match status" value="1"/>
</dbReference>
<dbReference type="InterPro" id="IPR050428">
    <property type="entry name" value="TCS_sensor_his_kinase"/>
</dbReference>
<keyword evidence="4" id="KW-0597">Phosphoprotein</keyword>
<keyword evidence="6 12" id="KW-0812">Transmembrane</keyword>
<evidence type="ECO:0000256" key="12">
    <source>
        <dbReference type="SAM" id="Phobius"/>
    </source>
</evidence>
<evidence type="ECO:0000256" key="8">
    <source>
        <dbReference type="ARBA" id="ARBA00022989"/>
    </source>
</evidence>
<dbReference type="Pfam" id="PF00672">
    <property type="entry name" value="HAMP"/>
    <property type="match status" value="1"/>
</dbReference>
<dbReference type="PROSITE" id="PS50885">
    <property type="entry name" value="HAMP"/>
    <property type="match status" value="1"/>
</dbReference>
<accession>A0A5P2VZ08</accession>
<dbReference type="Pfam" id="PF00512">
    <property type="entry name" value="HisKA"/>
    <property type="match status" value="1"/>
</dbReference>
<comment type="catalytic activity">
    <reaction evidence="1">
        <text>ATP + protein L-histidine = ADP + protein N-phospho-L-histidine.</text>
        <dbReference type="EC" id="2.7.13.3"/>
    </reaction>
</comment>
<dbReference type="InterPro" id="IPR003594">
    <property type="entry name" value="HATPase_dom"/>
</dbReference>
<dbReference type="Pfam" id="PF02518">
    <property type="entry name" value="HATPase_c"/>
    <property type="match status" value="1"/>
</dbReference>
<dbReference type="GO" id="GO:0000155">
    <property type="term" value="F:phosphorelay sensor kinase activity"/>
    <property type="evidence" value="ECO:0007669"/>
    <property type="project" value="InterPro"/>
</dbReference>
<dbReference type="Proteomes" id="UP000325763">
    <property type="component" value="Chromosome"/>
</dbReference>
<dbReference type="PANTHER" id="PTHR45436">
    <property type="entry name" value="SENSOR HISTIDINE KINASE YKOH"/>
    <property type="match status" value="1"/>
</dbReference>
<evidence type="ECO:0000256" key="7">
    <source>
        <dbReference type="ARBA" id="ARBA00022777"/>
    </source>
</evidence>
<dbReference type="InterPro" id="IPR003660">
    <property type="entry name" value="HAMP_dom"/>
</dbReference>
<dbReference type="RefSeq" id="WP_079162049.1">
    <property type="nucleotide sequence ID" value="NZ_CP009313.1"/>
</dbReference>
<evidence type="ECO:0000256" key="3">
    <source>
        <dbReference type="ARBA" id="ARBA00012438"/>
    </source>
</evidence>
<dbReference type="InterPro" id="IPR036097">
    <property type="entry name" value="HisK_dim/P_sf"/>
</dbReference>
<feature type="region of interest" description="Disordered" evidence="11">
    <location>
        <begin position="481"/>
        <end position="545"/>
    </location>
</feature>
<feature type="transmembrane region" description="Helical" evidence="12">
    <location>
        <begin position="31"/>
        <end position="52"/>
    </location>
</feature>
<keyword evidence="9" id="KW-0902">Two-component regulatory system</keyword>
<evidence type="ECO:0000313" key="14">
    <source>
        <dbReference type="Proteomes" id="UP000325763"/>
    </source>
</evidence>
<evidence type="ECO:0000256" key="2">
    <source>
        <dbReference type="ARBA" id="ARBA00004236"/>
    </source>
</evidence>
<gene>
    <name evidence="13" type="ORF">CP978_07400</name>
</gene>
<dbReference type="KEGG" id="snq:CP978_07400"/>
<dbReference type="Gene3D" id="3.30.565.10">
    <property type="entry name" value="Histidine kinase-like ATPase, C-terminal domain"/>
    <property type="match status" value="1"/>
</dbReference>
<dbReference type="Gene3D" id="1.10.287.130">
    <property type="match status" value="1"/>
</dbReference>
<reference evidence="13 14" key="1">
    <citation type="submission" date="2017-09" db="EMBL/GenBank/DDBJ databases">
        <title>Streptomyces genome completion.</title>
        <authorList>
            <person name="Lee N."/>
            <person name="Cho B.-K."/>
        </authorList>
    </citation>
    <scope>NUCLEOTIDE SEQUENCE [LARGE SCALE GENOMIC DNA]</scope>
    <source>
        <strain evidence="13 14">ATCC 14899</strain>
    </source>
</reference>
<feature type="transmembrane region" description="Helical" evidence="12">
    <location>
        <begin position="190"/>
        <end position="210"/>
    </location>
</feature>
<dbReference type="InterPro" id="IPR036890">
    <property type="entry name" value="HATPase_C_sf"/>
</dbReference>
<protein>
    <recommendedName>
        <fullName evidence="3">histidine kinase</fullName>
        <ecNumber evidence="3">2.7.13.3</ecNumber>
    </recommendedName>
</protein>
<keyword evidence="7 13" id="KW-0418">Kinase</keyword>
<dbReference type="PANTHER" id="PTHR45436:SF5">
    <property type="entry name" value="SENSOR HISTIDINE KINASE TRCS"/>
    <property type="match status" value="1"/>
</dbReference>
<evidence type="ECO:0000256" key="11">
    <source>
        <dbReference type="SAM" id="MobiDB-lite"/>
    </source>
</evidence>
<dbReference type="CDD" id="cd00075">
    <property type="entry name" value="HATPase"/>
    <property type="match status" value="1"/>
</dbReference>
<sequence length="545" mass="57082">MTAGPRGLPWWGTVARRVRGLPRPRTLRARLTAGLVVLLALSCAAVGVAAVVELNGFLTGRLDQQLREVGPRFPASLEHGVRPSDHDGDEYGDTRKQTAGTFGARLLGAKVTHAAVVRPGSDSSALTTPLSGRDRRTLATVPEDGRGHSVRLASLGGYRLMATPGMDGDTLITGLPLEPVEAAVHRLESVAAVVFGAALAVTGVAGAVWVRWSLRPMSRVAATAARVSELPLASGEVALPARVPENDPRSEVGRVATAFNRMLGHVEDALTKRHAVEERLRSFAADASHELRTPVASVRGHAELALLHPGPVPAEVTRALERIAAESARMGVMVDDLLLLARLDAGRPLERRPVDLTRLVLDAVTDARAAGPGHRWTLELSEEPVTVTGDEHRLQQVLGNLLANARLHTPEGTRVAVSLETDGPAAVLRVHDDGPGIPEDIRPGVFERFTRAEHRRRPGDQGGGAGLGLSIVAAVTQAHGGGVRLDSRPGGTTFTVRLPADPAPESAPDTGPDAAPERAPETGPDAAPAGAARRGTSAAAGNVCP</sequence>
<evidence type="ECO:0000256" key="9">
    <source>
        <dbReference type="ARBA" id="ARBA00023012"/>
    </source>
</evidence>
<dbReference type="SMART" id="SM00304">
    <property type="entry name" value="HAMP"/>
    <property type="match status" value="1"/>
</dbReference>
<dbReference type="AlphaFoldDB" id="A0A5P2VZ08"/>